<evidence type="ECO:0000313" key="3">
    <source>
        <dbReference type="Proteomes" id="UP000736787"/>
    </source>
</evidence>
<protein>
    <recommendedName>
        <fullName evidence="4">Polyprotein</fullName>
    </recommendedName>
</protein>
<dbReference type="CDD" id="cd09272">
    <property type="entry name" value="RNase_HI_RT_Ty1"/>
    <property type="match status" value="1"/>
</dbReference>
<accession>A0A8T1E8C5</accession>
<sequence>MEAEYTAASVMAREIRGVRELVGELEVAHVEPMPLRVDNQAALKQLEGECASAKAKHVDVKIKFVGDYTKNGVPKPEYRQSENMPADRMTKALVAPRMDELRGQVGPHRGGGVHAEEEDGRLKGEGWIAVRHCRRGGVLKNENQDQGAVLMSGCRAGRTRCPWTWVGDSWAYLKEPSPTQHPELALPSLTIYVRRLNTQTPQARASPRKVA</sequence>
<evidence type="ECO:0000313" key="1">
    <source>
        <dbReference type="EMBL" id="KAG2850424.1"/>
    </source>
</evidence>
<dbReference type="EMBL" id="RCMG01000688">
    <property type="protein sequence ID" value="KAG2850424.1"/>
    <property type="molecule type" value="Genomic_DNA"/>
</dbReference>
<proteinExistence type="predicted"/>
<dbReference type="Proteomes" id="UP000736787">
    <property type="component" value="Unassembled WGS sequence"/>
</dbReference>
<gene>
    <name evidence="1" type="ORF">PC113_g16797</name>
    <name evidence="2" type="ORF">PC117_g6345</name>
</gene>
<dbReference type="Proteomes" id="UP000735874">
    <property type="component" value="Unassembled WGS sequence"/>
</dbReference>
<dbReference type="AlphaFoldDB" id="A0A8T1E8C5"/>
<evidence type="ECO:0000313" key="2">
    <source>
        <dbReference type="EMBL" id="KAG2948000.1"/>
    </source>
</evidence>
<name>A0A8T1E8C5_9STRA</name>
<organism evidence="2 3">
    <name type="scientific">Phytophthora cactorum</name>
    <dbReference type="NCBI Taxonomy" id="29920"/>
    <lineage>
        <taxon>Eukaryota</taxon>
        <taxon>Sar</taxon>
        <taxon>Stramenopiles</taxon>
        <taxon>Oomycota</taxon>
        <taxon>Peronosporomycetes</taxon>
        <taxon>Peronosporales</taxon>
        <taxon>Peronosporaceae</taxon>
        <taxon>Phytophthora</taxon>
    </lineage>
</organism>
<dbReference type="EMBL" id="RCMK01000120">
    <property type="protein sequence ID" value="KAG2948000.1"/>
    <property type="molecule type" value="Genomic_DNA"/>
</dbReference>
<comment type="caution">
    <text evidence="2">The sequence shown here is derived from an EMBL/GenBank/DDBJ whole genome shotgun (WGS) entry which is preliminary data.</text>
</comment>
<reference evidence="2" key="1">
    <citation type="submission" date="2018-10" db="EMBL/GenBank/DDBJ databases">
        <title>Effector identification in a new, highly contiguous assembly of the strawberry crown rot pathogen Phytophthora cactorum.</title>
        <authorList>
            <person name="Armitage A.D."/>
            <person name="Nellist C.F."/>
            <person name="Bates H."/>
            <person name="Vickerstaff R.J."/>
            <person name="Harrison R.J."/>
        </authorList>
    </citation>
    <scope>NUCLEOTIDE SEQUENCE</scope>
    <source>
        <strain evidence="1">15-7</strain>
        <strain evidence="2">4040</strain>
    </source>
</reference>
<evidence type="ECO:0008006" key="4">
    <source>
        <dbReference type="Google" id="ProtNLM"/>
    </source>
</evidence>
<dbReference type="VEuPathDB" id="FungiDB:PC110_g23218"/>